<feature type="domain" description="SHOCT" evidence="2">
    <location>
        <begin position="284"/>
        <end position="310"/>
    </location>
</feature>
<comment type="caution">
    <text evidence="3">The sequence shown here is derived from an EMBL/GenBank/DDBJ whole genome shotgun (WGS) entry which is preliminary data.</text>
</comment>
<evidence type="ECO:0000313" key="3">
    <source>
        <dbReference type="EMBL" id="MST73000.1"/>
    </source>
</evidence>
<accession>A0A6N7XBN2</accession>
<evidence type="ECO:0000259" key="2">
    <source>
        <dbReference type="Pfam" id="PF09851"/>
    </source>
</evidence>
<sequence>MRQARGDLMKLYAPGAGYGPDTTLTDTELIVGREHYPTAEVSAVRAFIKPSRLLAAVYQVTVGDKVVNVSFAQKDLEAGNAIIEELDRIALRNRGGRTGEEVRERRREEDVCEALAGRCAADGLDDGMDPQLLRRHLAVVVNGLESDEHPYVTFVAQVNYRDGRRNDGQFAFVATQSALHSSQRRLFGLRPVTLPWETVTDIALEEGTERSVLTIKAPRDAMRLGLGPDEAVAAVAALRAAWRGTPLSPAPRDAVLYTKGAEPNPKAAGSDVAAPSPLGDPYEEVKKAKELLDLGILTQEEFDRKKRQLLGL</sequence>
<dbReference type="AlphaFoldDB" id="A0A6N7XBN2"/>
<dbReference type="InterPro" id="IPR018649">
    <property type="entry name" value="SHOCT"/>
</dbReference>
<evidence type="ECO:0000313" key="4">
    <source>
        <dbReference type="Proteomes" id="UP000469325"/>
    </source>
</evidence>
<organism evidence="3 4">
    <name type="scientific">Olsenella porci</name>
    <dbReference type="NCBI Taxonomy" id="2652279"/>
    <lineage>
        <taxon>Bacteria</taxon>
        <taxon>Bacillati</taxon>
        <taxon>Actinomycetota</taxon>
        <taxon>Coriobacteriia</taxon>
        <taxon>Coriobacteriales</taxon>
        <taxon>Atopobiaceae</taxon>
        <taxon>Olsenella</taxon>
    </lineage>
</organism>
<dbReference type="Proteomes" id="UP000469325">
    <property type="component" value="Unassembled WGS sequence"/>
</dbReference>
<dbReference type="EMBL" id="VUNC01000006">
    <property type="protein sequence ID" value="MST73000.1"/>
    <property type="molecule type" value="Genomic_DNA"/>
</dbReference>
<name>A0A6N7XBN2_9ACTN</name>
<gene>
    <name evidence="3" type="ORF">FYJ68_07750</name>
</gene>
<keyword evidence="4" id="KW-1185">Reference proteome</keyword>
<reference evidence="3 4" key="1">
    <citation type="submission" date="2019-08" db="EMBL/GenBank/DDBJ databases">
        <title>In-depth cultivation of the pig gut microbiome towards novel bacterial diversity and tailored functional studies.</title>
        <authorList>
            <person name="Wylensek D."/>
            <person name="Hitch T.C.A."/>
            <person name="Clavel T."/>
        </authorList>
    </citation>
    <scope>NUCLEOTIDE SEQUENCE [LARGE SCALE GENOMIC DNA]</scope>
    <source>
        <strain evidence="3 4">CA-Schmier-601-WT-1</strain>
    </source>
</reference>
<dbReference type="Pfam" id="PF09851">
    <property type="entry name" value="SHOCT"/>
    <property type="match status" value="1"/>
</dbReference>
<evidence type="ECO:0000256" key="1">
    <source>
        <dbReference type="SAM" id="MobiDB-lite"/>
    </source>
</evidence>
<feature type="region of interest" description="Disordered" evidence="1">
    <location>
        <begin position="260"/>
        <end position="280"/>
    </location>
</feature>
<protein>
    <submittedName>
        <fullName evidence="3">SHOCT domain-containing protein</fullName>
    </submittedName>
</protein>
<proteinExistence type="predicted"/>